<organism evidence="2 3">
    <name type="scientific">Corynespora cassiicola Philippines</name>
    <dbReference type="NCBI Taxonomy" id="1448308"/>
    <lineage>
        <taxon>Eukaryota</taxon>
        <taxon>Fungi</taxon>
        <taxon>Dikarya</taxon>
        <taxon>Ascomycota</taxon>
        <taxon>Pezizomycotina</taxon>
        <taxon>Dothideomycetes</taxon>
        <taxon>Pleosporomycetidae</taxon>
        <taxon>Pleosporales</taxon>
        <taxon>Corynesporascaceae</taxon>
        <taxon>Corynespora</taxon>
    </lineage>
</organism>
<feature type="compositionally biased region" description="Acidic residues" evidence="1">
    <location>
        <begin position="184"/>
        <end position="197"/>
    </location>
</feature>
<feature type="region of interest" description="Disordered" evidence="1">
    <location>
        <begin position="62"/>
        <end position="333"/>
    </location>
</feature>
<feature type="compositionally biased region" description="Low complexity" evidence="1">
    <location>
        <begin position="220"/>
        <end position="229"/>
    </location>
</feature>
<feature type="compositionally biased region" description="Basic and acidic residues" evidence="1">
    <location>
        <begin position="170"/>
        <end position="183"/>
    </location>
</feature>
<feature type="compositionally biased region" description="Acidic residues" evidence="1">
    <location>
        <begin position="272"/>
        <end position="296"/>
    </location>
</feature>
<feature type="compositionally biased region" description="Pro residues" evidence="1">
    <location>
        <begin position="199"/>
        <end position="219"/>
    </location>
</feature>
<keyword evidence="3" id="KW-1185">Reference proteome</keyword>
<feature type="compositionally biased region" description="Acidic residues" evidence="1">
    <location>
        <begin position="134"/>
        <end position="154"/>
    </location>
</feature>
<evidence type="ECO:0000313" key="3">
    <source>
        <dbReference type="Proteomes" id="UP000240883"/>
    </source>
</evidence>
<reference evidence="2 3" key="1">
    <citation type="journal article" date="2018" name="Front. Microbiol.">
        <title>Genome-Wide Analysis of Corynespora cassiicola Leaf Fall Disease Putative Effectors.</title>
        <authorList>
            <person name="Lopez D."/>
            <person name="Ribeiro S."/>
            <person name="Label P."/>
            <person name="Fumanal B."/>
            <person name="Venisse J.S."/>
            <person name="Kohler A."/>
            <person name="de Oliveira R.R."/>
            <person name="Labutti K."/>
            <person name="Lipzen A."/>
            <person name="Lail K."/>
            <person name="Bauer D."/>
            <person name="Ohm R.A."/>
            <person name="Barry K.W."/>
            <person name="Spatafora J."/>
            <person name="Grigoriev I.V."/>
            <person name="Martin F.M."/>
            <person name="Pujade-Renaud V."/>
        </authorList>
    </citation>
    <scope>NUCLEOTIDE SEQUENCE [LARGE SCALE GENOMIC DNA]</scope>
    <source>
        <strain evidence="2 3">Philippines</strain>
    </source>
</reference>
<dbReference type="EMBL" id="KZ678140">
    <property type="protein sequence ID" value="PSN63346.1"/>
    <property type="molecule type" value="Genomic_DNA"/>
</dbReference>
<feature type="compositionally biased region" description="Pro residues" evidence="1">
    <location>
        <begin position="23"/>
        <end position="32"/>
    </location>
</feature>
<feature type="region of interest" description="Disordered" evidence="1">
    <location>
        <begin position="1"/>
        <end position="41"/>
    </location>
</feature>
<name>A0A2T2NDN7_CORCC</name>
<dbReference type="AlphaFoldDB" id="A0A2T2NDN7"/>
<evidence type="ECO:0000313" key="2">
    <source>
        <dbReference type="EMBL" id="PSN63346.1"/>
    </source>
</evidence>
<gene>
    <name evidence="2" type="ORF">BS50DRAFT_591505</name>
</gene>
<dbReference type="Proteomes" id="UP000240883">
    <property type="component" value="Unassembled WGS sequence"/>
</dbReference>
<feature type="compositionally biased region" description="Polar residues" evidence="1">
    <location>
        <begin position="255"/>
        <end position="270"/>
    </location>
</feature>
<protein>
    <submittedName>
        <fullName evidence="2">Uncharacterized protein</fullName>
    </submittedName>
</protein>
<sequence>MADPAGANTPPAIIEPEPEEPSVSPPAPPPSTPAAEEPPAFILPGETMAVTTEDGKPVEAVVSDKADDGVANIQAIIDPEDHESPATDLEPEPEPEPILKPEQKVVVSEPELEPDAEPEPKPDIDPEAAPETILEPDPEPEPGLEPEPEIEAETGSEPTAPEPEAQLENNHTETGSEHKKPESEQDVELAVAEEEPQSEPSPEPQPEPEVLPETPPNQESPPTDASSDPAPEDQPEPIETEPAVIDAPVSRVQEDTVSLVSEGPGTTQEPLQEVEPETVAEEELVPAEETVLEDLDAPSAEPVAEEAQPEVKAEETKDDALSDTSESSKALKTVKSILKTPSAAEIRFKPRSRDKMRAKLPLGAPLVALLGREIGGVAKEILEKKSKGVNVQPALYAFKTALVTADK</sequence>
<dbReference type="OrthoDB" id="3801390at2759"/>
<accession>A0A2T2NDN7</accession>
<feature type="compositionally biased region" description="Basic and acidic residues" evidence="1">
    <location>
        <begin position="309"/>
        <end position="320"/>
    </location>
</feature>
<evidence type="ECO:0000256" key="1">
    <source>
        <dbReference type="SAM" id="MobiDB-lite"/>
    </source>
</evidence>
<dbReference type="STRING" id="1448308.A0A2T2NDN7"/>
<proteinExistence type="predicted"/>
<feature type="compositionally biased region" description="Acidic residues" evidence="1">
    <location>
        <begin position="230"/>
        <end position="239"/>
    </location>
</feature>